<dbReference type="NCBIfam" id="TIGR00089">
    <property type="entry name" value="MiaB/RimO family radical SAM methylthiotransferase"/>
    <property type="match status" value="1"/>
</dbReference>
<dbReference type="Pfam" id="PF04055">
    <property type="entry name" value="Radical_SAM"/>
    <property type="match status" value="1"/>
</dbReference>
<evidence type="ECO:0000313" key="10">
    <source>
        <dbReference type="EMBL" id="SVB30133.1"/>
    </source>
</evidence>
<protein>
    <submittedName>
        <fullName evidence="10">Uncharacterized protein</fullName>
    </submittedName>
</protein>
<name>A0A382CXT0_9ZZZZ</name>
<feature type="domain" description="MTTase N-terminal" evidence="8">
    <location>
        <begin position="1"/>
        <end position="95"/>
    </location>
</feature>
<evidence type="ECO:0000256" key="1">
    <source>
        <dbReference type="ARBA" id="ARBA00001966"/>
    </source>
</evidence>
<evidence type="ECO:0000259" key="8">
    <source>
        <dbReference type="PROSITE" id="PS51449"/>
    </source>
</evidence>
<keyword evidence="7" id="KW-0411">Iron-sulfur</keyword>
<dbReference type="InterPro" id="IPR020612">
    <property type="entry name" value="Methylthiotransferase_CS"/>
</dbReference>
<dbReference type="SFLD" id="SFLDG01061">
    <property type="entry name" value="methylthiotransferase"/>
    <property type="match status" value="1"/>
</dbReference>
<feature type="non-terminal residue" evidence="10">
    <location>
        <position position="1"/>
    </location>
</feature>
<dbReference type="InterPro" id="IPR007197">
    <property type="entry name" value="rSAM"/>
</dbReference>
<proteinExistence type="predicted"/>
<evidence type="ECO:0000256" key="5">
    <source>
        <dbReference type="ARBA" id="ARBA00022723"/>
    </source>
</evidence>
<dbReference type="GO" id="GO:0035598">
    <property type="term" value="F:tRNA (N(6)-L-threonylcarbamoyladenosine(37)-C(2))-methylthiotransferase activity"/>
    <property type="evidence" value="ECO:0007669"/>
    <property type="project" value="TreeGrafter"/>
</dbReference>
<dbReference type="PANTHER" id="PTHR11918">
    <property type="entry name" value="RADICAL SAM PROTEINS"/>
    <property type="match status" value="1"/>
</dbReference>
<evidence type="ECO:0000256" key="7">
    <source>
        <dbReference type="ARBA" id="ARBA00023014"/>
    </source>
</evidence>
<evidence type="ECO:0000259" key="9">
    <source>
        <dbReference type="PROSITE" id="PS51918"/>
    </source>
</evidence>
<dbReference type="InterPro" id="IPR023404">
    <property type="entry name" value="rSAM_horseshoe"/>
</dbReference>
<reference evidence="10" key="1">
    <citation type="submission" date="2018-05" db="EMBL/GenBank/DDBJ databases">
        <authorList>
            <person name="Lanie J.A."/>
            <person name="Ng W.-L."/>
            <person name="Kazmierczak K.M."/>
            <person name="Andrzejewski T.M."/>
            <person name="Davidsen T.M."/>
            <person name="Wayne K.J."/>
            <person name="Tettelin H."/>
            <person name="Glass J.I."/>
            <person name="Rusch D."/>
            <person name="Podicherti R."/>
            <person name="Tsui H.-C.T."/>
            <person name="Winkler M.E."/>
        </authorList>
    </citation>
    <scope>NUCLEOTIDE SEQUENCE</scope>
</reference>
<keyword evidence="2" id="KW-0004">4Fe-4S</keyword>
<dbReference type="InterPro" id="IPR006638">
    <property type="entry name" value="Elp3/MiaA/NifB-like_rSAM"/>
</dbReference>
<evidence type="ECO:0000256" key="2">
    <source>
        <dbReference type="ARBA" id="ARBA00022485"/>
    </source>
</evidence>
<dbReference type="GO" id="GO:0051539">
    <property type="term" value="F:4 iron, 4 sulfur cluster binding"/>
    <property type="evidence" value="ECO:0007669"/>
    <property type="project" value="UniProtKB-KW"/>
</dbReference>
<dbReference type="Pfam" id="PF00919">
    <property type="entry name" value="UPF0004"/>
    <property type="match status" value="1"/>
</dbReference>
<accession>A0A382CXT0</accession>
<dbReference type="NCBIfam" id="TIGR01579">
    <property type="entry name" value="MiaB-like-C"/>
    <property type="match status" value="1"/>
</dbReference>
<dbReference type="EMBL" id="UINC01036330">
    <property type="protein sequence ID" value="SVB30133.1"/>
    <property type="molecule type" value="Genomic_DNA"/>
</dbReference>
<evidence type="ECO:0000256" key="6">
    <source>
        <dbReference type="ARBA" id="ARBA00023004"/>
    </source>
</evidence>
<comment type="cofactor">
    <cofactor evidence="1">
        <name>[4Fe-4S] cluster</name>
        <dbReference type="ChEBI" id="CHEBI:49883"/>
    </cofactor>
</comment>
<dbReference type="SFLD" id="SFLDG01082">
    <property type="entry name" value="B12-binding_domain_containing"/>
    <property type="match status" value="1"/>
</dbReference>
<dbReference type="Gene3D" id="3.80.30.20">
    <property type="entry name" value="tm_1862 like domain"/>
    <property type="match status" value="1"/>
</dbReference>
<dbReference type="AlphaFoldDB" id="A0A382CXT0"/>
<evidence type="ECO:0000256" key="4">
    <source>
        <dbReference type="ARBA" id="ARBA00022691"/>
    </source>
</evidence>
<dbReference type="InterPro" id="IPR038135">
    <property type="entry name" value="Methylthiotransferase_N_sf"/>
</dbReference>
<sequence>VLARQFQQAGFTVVRSAAQADVVVLNSCTVTANSDSKARQYLRRARRNNPDALVVVTGCYAQRAKDEPSVMESASLVLDNRDKPTLVSTVANKLNVAAGPSVQNQPEAALGRSRAMVKIQEGCDQVCAYCIVPKVRGRERSIPPGEIIAEINSRANSGCREAVLTGTQLGTYGFDFSEIDLPELLRRVLAETSIDRLRVSSLQAQEITPELLDLWKDPRLCPHFHIPLQSGSDAILRSMRRRYDTAWFAATVNLVREKFPDAGITTDLIVGFPGEGVREFAESYSFAASIGFSDMHVFPYSIRPGTSAAYFYGQVAVDQKKERTREMLELAAAAVREFRSRTLGQTRPVLWEPAKGKDSSEVWSGLTDNYLRVRAKDSRNLGNVITDTRLTGLDGDWVAGEVV</sequence>
<dbReference type="InterPro" id="IPR058240">
    <property type="entry name" value="rSAM_sf"/>
</dbReference>
<keyword evidence="5" id="KW-0479">Metal-binding</keyword>
<dbReference type="InterPro" id="IPR013848">
    <property type="entry name" value="Methylthiotransferase_N"/>
</dbReference>
<dbReference type="PROSITE" id="PS51918">
    <property type="entry name" value="RADICAL_SAM"/>
    <property type="match status" value="1"/>
</dbReference>
<dbReference type="PROSITE" id="PS51449">
    <property type="entry name" value="MTTASE_N"/>
    <property type="match status" value="1"/>
</dbReference>
<keyword evidence="4" id="KW-0949">S-adenosyl-L-methionine</keyword>
<dbReference type="SFLD" id="SFLDS00029">
    <property type="entry name" value="Radical_SAM"/>
    <property type="match status" value="1"/>
</dbReference>
<dbReference type="Gene3D" id="3.40.50.12160">
    <property type="entry name" value="Methylthiotransferase, N-terminal domain"/>
    <property type="match status" value="1"/>
</dbReference>
<evidence type="ECO:0000256" key="3">
    <source>
        <dbReference type="ARBA" id="ARBA00022679"/>
    </source>
</evidence>
<dbReference type="PANTHER" id="PTHR11918:SF45">
    <property type="entry name" value="THREONYLCARBAMOYLADENOSINE TRNA METHYLTHIOTRANSFERASE"/>
    <property type="match status" value="1"/>
</dbReference>
<dbReference type="InterPro" id="IPR005839">
    <property type="entry name" value="Methylthiotransferase"/>
</dbReference>
<dbReference type="GO" id="GO:0046872">
    <property type="term" value="F:metal ion binding"/>
    <property type="evidence" value="ECO:0007669"/>
    <property type="project" value="UniProtKB-KW"/>
</dbReference>
<dbReference type="SUPFAM" id="SSF102114">
    <property type="entry name" value="Radical SAM enzymes"/>
    <property type="match status" value="1"/>
</dbReference>
<gene>
    <name evidence="10" type="ORF">METZ01_LOCUS182987</name>
</gene>
<organism evidence="10">
    <name type="scientific">marine metagenome</name>
    <dbReference type="NCBI Taxonomy" id="408172"/>
    <lineage>
        <taxon>unclassified sequences</taxon>
        <taxon>metagenomes</taxon>
        <taxon>ecological metagenomes</taxon>
    </lineage>
</organism>
<dbReference type="CDD" id="cd01335">
    <property type="entry name" value="Radical_SAM"/>
    <property type="match status" value="1"/>
</dbReference>
<keyword evidence="3" id="KW-0808">Transferase</keyword>
<keyword evidence="6" id="KW-0408">Iron</keyword>
<dbReference type="InterPro" id="IPR006467">
    <property type="entry name" value="MiaB-like_bact"/>
</dbReference>
<feature type="domain" description="Radical SAM core" evidence="9">
    <location>
        <begin position="109"/>
        <end position="337"/>
    </location>
</feature>
<dbReference type="SMART" id="SM00729">
    <property type="entry name" value="Elp3"/>
    <property type="match status" value="1"/>
</dbReference>
<dbReference type="PROSITE" id="PS01278">
    <property type="entry name" value="MTTASE_RADICAL"/>
    <property type="match status" value="1"/>
</dbReference>